<comment type="caution">
    <text evidence="1">The sequence shown here is derived from an EMBL/GenBank/DDBJ whole genome shotgun (WGS) entry which is preliminary data.</text>
</comment>
<name>A0ACC1SLI9_9HYPO</name>
<protein>
    <submittedName>
        <fullName evidence="1">Uncharacterized protein</fullName>
    </submittedName>
</protein>
<dbReference type="Proteomes" id="UP001148629">
    <property type="component" value="Unassembled WGS sequence"/>
</dbReference>
<sequence>MDPGWALHPQPSSTDYPRSRNPFHTPFSQSAVTAPHTRLALPTVPAACLACRNRHLKCDGQRPCSRCGSANLDCVYVASRRGYKSTQRRIAAQNAKRASAHHSSLAATIATNPANNPLAYSAAFNTPVFSGIGPAPPPFSSQTAAFSGLPKFDFQTSFNDGVYSLDIPVESSIPRMLSHQDRYIDSFYHHVFAAHPFVLPKNFLFLIDKDVSFETLFAAMRWLGSLFTEPGGSDALLKAALLLVDDSIAKNGFLVQSILLLIIGLDGKRQRKKVKKLMTRAQDISIAIGLNTRLFASLNGQGIPVLEESWRRTWWELFIVDALIAGVHQTSKFILHDVPTDVGLPCEEYQYLLGYIPQYVDPDDKDNAGLFDNGREFSSFVYRIQCGYILGTFQKAPSNLAHVECLLANWRLRIPLSKQDAHYGDGQFDEMMFQAHMMMHAISILLHQPHSQLDPSPTHYIKACAPNTPALSPHAFNQNTKHTIRAANELSKLIKYRVPLLTHTHFFAYMVTLSSTIHLATWALAFISHDDDGLRQRLRLNIAALIKYSEIWPAAQHLGAQVKGIAKQVYWMKKQQTEPVEQVGSVPPEGNSTSGSSQTEPWQGKVAEGKAYRDAAFAKVEPKLEGIPEKLPLSSVSILKVVLTEKEIEITEKYTITQLLAALRERKLSVEEVTRAFLRRAAVAHAAVSIPESIKAQIKGSQPQTNCLADLLWDQAIERARYLDSLPEPKGELFGLPISTKEHHGAVGDNVVTATSFAGWVGKKHGPMAVDKEALELFMKIALYTKPWRIDPSLTVKEWQPYRFTRPLKIAVQWWDGVQPHPPMTRGLKELYWLDGGEHVLKILEETGEPLLSLTEFIIHEQLSRCVERDLYRQAYAQAWTKAGVVFPAMVVDPVKYSKDTTYVPKNDEDRFIYEMYSPEKFANPSVSLQLVGRRQYDEKVLAALAEVERATRR</sequence>
<dbReference type="EMBL" id="JANRMS010000307">
    <property type="protein sequence ID" value="KAJ3542219.1"/>
    <property type="molecule type" value="Genomic_DNA"/>
</dbReference>
<organism evidence="1 2">
    <name type="scientific">Fusarium decemcellulare</name>
    <dbReference type="NCBI Taxonomy" id="57161"/>
    <lineage>
        <taxon>Eukaryota</taxon>
        <taxon>Fungi</taxon>
        <taxon>Dikarya</taxon>
        <taxon>Ascomycota</taxon>
        <taxon>Pezizomycotina</taxon>
        <taxon>Sordariomycetes</taxon>
        <taxon>Hypocreomycetidae</taxon>
        <taxon>Hypocreales</taxon>
        <taxon>Nectriaceae</taxon>
        <taxon>Fusarium</taxon>
        <taxon>Fusarium decemcellulare species complex</taxon>
    </lineage>
</organism>
<gene>
    <name evidence="1" type="ORF">NM208_g4211</name>
</gene>
<reference evidence="1" key="1">
    <citation type="submission" date="2022-08" db="EMBL/GenBank/DDBJ databases">
        <title>Genome Sequence of Fusarium decemcellulare.</title>
        <authorList>
            <person name="Buettner E."/>
        </authorList>
    </citation>
    <scope>NUCLEOTIDE SEQUENCE</scope>
    <source>
        <strain evidence="1">Babe19</strain>
    </source>
</reference>
<proteinExistence type="predicted"/>
<accession>A0ACC1SLI9</accession>
<evidence type="ECO:0000313" key="1">
    <source>
        <dbReference type="EMBL" id="KAJ3542219.1"/>
    </source>
</evidence>
<evidence type="ECO:0000313" key="2">
    <source>
        <dbReference type="Proteomes" id="UP001148629"/>
    </source>
</evidence>
<keyword evidence="2" id="KW-1185">Reference proteome</keyword>